<organism evidence="5 6">
    <name type="scientific">[Mycobacterium] burgundiense</name>
    <dbReference type="NCBI Taxonomy" id="3064286"/>
    <lineage>
        <taxon>Bacteria</taxon>
        <taxon>Bacillati</taxon>
        <taxon>Actinomycetota</taxon>
        <taxon>Actinomycetes</taxon>
        <taxon>Mycobacteriales</taxon>
        <taxon>Mycobacteriaceae</taxon>
        <taxon>Mycolicibacterium</taxon>
    </lineage>
</organism>
<keyword evidence="2" id="KW-1133">Transmembrane helix</keyword>
<dbReference type="EMBL" id="OY726397">
    <property type="protein sequence ID" value="CAJ1496067.1"/>
    <property type="molecule type" value="Genomic_DNA"/>
</dbReference>
<feature type="domain" description="Mammalian cell entry C-terminal" evidence="4">
    <location>
        <begin position="120"/>
        <end position="302"/>
    </location>
</feature>
<dbReference type="InterPro" id="IPR003399">
    <property type="entry name" value="Mce/MlaD"/>
</dbReference>
<dbReference type="PANTHER" id="PTHR33371">
    <property type="entry name" value="INTERMEMBRANE PHOSPHOLIPID TRANSPORT SYSTEM BINDING PROTEIN MLAD-RELATED"/>
    <property type="match status" value="1"/>
</dbReference>
<proteinExistence type="predicted"/>
<evidence type="ECO:0000256" key="2">
    <source>
        <dbReference type="SAM" id="Phobius"/>
    </source>
</evidence>
<feature type="transmembrane region" description="Helical" evidence="2">
    <location>
        <begin position="12"/>
        <end position="37"/>
    </location>
</feature>
<dbReference type="Pfam" id="PF02470">
    <property type="entry name" value="MlaD"/>
    <property type="match status" value="1"/>
</dbReference>
<dbReference type="Pfam" id="PF11887">
    <property type="entry name" value="Mce4_CUP1"/>
    <property type="match status" value="1"/>
</dbReference>
<gene>
    <name evidence="5" type="ORF">MU0053_000555</name>
</gene>
<feature type="region of interest" description="Disordered" evidence="1">
    <location>
        <begin position="402"/>
        <end position="469"/>
    </location>
</feature>
<evidence type="ECO:0000259" key="4">
    <source>
        <dbReference type="Pfam" id="PF11887"/>
    </source>
</evidence>
<evidence type="ECO:0000313" key="5">
    <source>
        <dbReference type="EMBL" id="CAJ1496067.1"/>
    </source>
</evidence>
<feature type="domain" description="Mce/MlaD" evidence="3">
    <location>
        <begin position="42"/>
        <end position="116"/>
    </location>
</feature>
<reference evidence="5 6" key="1">
    <citation type="submission" date="2023-08" db="EMBL/GenBank/DDBJ databases">
        <authorList>
            <person name="Folkvardsen B D."/>
            <person name="Norman A."/>
        </authorList>
    </citation>
    <scope>NUCLEOTIDE SEQUENCE [LARGE SCALE GENOMIC DNA]</scope>
    <source>
        <strain evidence="5 6">Mu0053</strain>
    </source>
</reference>
<keyword evidence="2" id="KW-0812">Transmembrane</keyword>
<keyword evidence="2" id="KW-0472">Membrane</keyword>
<dbReference type="NCBIfam" id="TIGR00996">
    <property type="entry name" value="Mtu_fam_mce"/>
    <property type="match status" value="1"/>
</dbReference>
<evidence type="ECO:0000313" key="6">
    <source>
        <dbReference type="Proteomes" id="UP001190465"/>
    </source>
</evidence>
<accession>A0ABM9LB72</accession>
<name>A0ABM9LB72_9MYCO</name>
<dbReference type="PANTHER" id="PTHR33371:SF16">
    <property type="entry name" value="MCE-FAMILY PROTEIN MCE3F"/>
    <property type="match status" value="1"/>
</dbReference>
<dbReference type="RefSeq" id="WP_308480895.1">
    <property type="nucleotide sequence ID" value="NZ_OY726397.1"/>
</dbReference>
<protein>
    <submittedName>
        <fullName evidence="5">MlaD family protein</fullName>
    </submittedName>
</protein>
<keyword evidence="6" id="KW-1185">Reference proteome</keyword>
<dbReference type="InterPro" id="IPR052336">
    <property type="entry name" value="MlaD_Phospholipid_Transporter"/>
</dbReference>
<dbReference type="InterPro" id="IPR005693">
    <property type="entry name" value="Mce"/>
</dbReference>
<evidence type="ECO:0000256" key="1">
    <source>
        <dbReference type="SAM" id="MobiDB-lite"/>
    </source>
</evidence>
<dbReference type="Proteomes" id="UP001190465">
    <property type="component" value="Chromosome"/>
</dbReference>
<sequence length="496" mass="52948">MHLQRRIKIQFVVFTVIAVVSMTALAFGYGGLGAAWFGSGHHTVTVGLPESAGLYSRANVTYRGTTVGRVTDVRLSSDGVQAVLALDADVEIPADVIAEVHSQSAVGEQFVALTPGGTTDQPLRNGDVIPVDRTTVPPDINDQLDMTSTALQAIPQGNLKTVIDESYTAFGGLGPELGRMVDGITALAIESRDTLHDLTNVIDNSAPILDSQVNTSDQVTDWARHLAGLTGQVQSENDSVSSLLDNAGPAAEEARAMLDRLQPSVPILLANLVSFADVGLVYNANLEQMLVLMPQTVAQMGAATVTNLTNTIQDYRGSTQQFALNLNLPPPCLTGYLPPSQRRSPSFEDYPERPEGDFYCRIPQDSQFNVRGARNIPCAGKPEKRAPLVWMCESDTDYVPLNEGNNWKGDPNATLSGQDVPQLPPGQRRSPRQVPASPDGLPPASTPPALLGVTDYNPVDGTYLGSDGETYTQSNLVADGEIPTLKSMLLPPVPGQ</sequence>
<feature type="region of interest" description="Disordered" evidence="1">
    <location>
        <begin position="337"/>
        <end position="356"/>
    </location>
</feature>
<dbReference type="InterPro" id="IPR024516">
    <property type="entry name" value="Mce_C"/>
</dbReference>
<evidence type="ECO:0000259" key="3">
    <source>
        <dbReference type="Pfam" id="PF02470"/>
    </source>
</evidence>